<gene>
    <name evidence="2" type="ORF">Homavirus9_10</name>
</gene>
<feature type="region of interest" description="Disordered" evidence="1">
    <location>
        <begin position="1"/>
        <end position="50"/>
    </location>
</feature>
<sequence>MKLSINNISDCSSDESITNESITDESITDESITDESITDESVTDEFVTDKSDESITDEAIIDETITDDKSNKSIESITDQNIPKYNNDESFAKYVKRVEKYKLNLLKTKYQLIIDFINDWLKYENKYKIKSLTEFKNMLRSDLLSDNLHNQKIICKYNKQIGALFNMNFKNPDIMYLVTRMLSMINYKFQFKDTKTDTYCSIIQK</sequence>
<reference evidence="2" key="1">
    <citation type="submission" date="2018-10" db="EMBL/GenBank/DDBJ databases">
        <title>Hidden diversity of soil giant viruses.</title>
        <authorList>
            <person name="Schulz F."/>
            <person name="Alteio L."/>
            <person name="Goudeau D."/>
            <person name="Ryan E.M."/>
            <person name="Malmstrom R.R."/>
            <person name="Blanchard J."/>
            <person name="Woyke T."/>
        </authorList>
    </citation>
    <scope>NUCLEOTIDE SEQUENCE</scope>
    <source>
        <strain evidence="2">HOV1</strain>
    </source>
</reference>
<feature type="compositionally biased region" description="Acidic residues" evidence="1">
    <location>
        <begin position="22"/>
        <end position="43"/>
    </location>
</feature>
<evidence type="ECO:0000313" key="2">
    <source>
        <dbReference type="EMBL" id="AYV82128.1"/>
    </source>
</evidence>
<proteinExistence type="predicted"/>
<organism evidence="2">
    <name type="scientific">Homavirus sp</name>
    <dbReference type="NCBI Taxonomy" id="2487769"/>
    <lineage>
        <taxon>Viruses</taxon>
        <taxon>Varidnaviria</taxon>
        <taxon>Bamfordvirae</taxon>
        <taxon>Nucleocytoviricota</taxon>
        <taxon>Megaviricetes</taxon>
        <taxon>Imitervirales</taxon>
        <taxon>Mimiviridae</taxon>
        <taxon>Klosneuvirinae</taxon>
    </lineage>
</organism>
<evidence type="ECO:0000256" key="1">
    <source>
        <dbReference type="SAM" id="MobiDB-lite"/>
    </source>
</evidence>
<protein>
    <submittedName>
        <fullName evidence="2">Uncharacterized protein</fullName>
    </submittedName>
</protein>
<dbReference type="EMBL" id="MK072340">
    <property type="protein sequence ID" value="AYV82128.1"/>
    <property type="molecule type" value="Genomic_DNA"/>
</dbReference>
<name>A0A3G5A4J1_9VIRU</name>
<accession>A0A3G5A4J1</accession>
<feature type="compositionally biased region" description="Polar residues" evidence="1">
    <location>
        <begin position="1"/>
        <end position="21"/>
    </location>
</feature>